<protein>
    <submittedName>
        <fullName evidence="2">Protein translocation protein, low temperature</fullName>
    </submittedName>
</protein>
<gene>
    <name evidence="2" type="primary">secG_1</name>
    <name evidence="2" type="ORF">NCTC12264_00682</name>
</gene>
<sequence length="153" mass="16817">MEAMYPYFLIAHIICAIVFLGYIFADVILLSPVRKNVKKILSEEKQEVLDAVFGGISKRAIKIMPLCLLILILSGGAMISSYIGTEKGFFETKLQIILMIKAILALIILIMVCVSLGCKVLGVRNPLASIIHPLALILGFCIVVLAKVAFYFN</sequence>
<dbReference type="Proteomes" id="UP000254161">
    <property type="component" value="Unassembled WGS sequence"/>
</dbReference>
<accession>A0A381EHK9</accession>
<name>A0A381EHK9_CAMUP</name>
<evidence type="ECO:0000256" key="1">
    <source>
        <dbReference type="SAM" id="Phobius"/>
    </source>
</evidence>
<feature type="transmembrane region" description="Helical" evidence="1">
    <location>
        <begin position="6"/>
        <end position="30"/>
    </location>
</feature>
<evidence type="ECO:0000313" key="3">
    <source>
        <dbReference type="Proteomes" id="UP000254161"/>
    </source>
</evidence>
<feature type="transmembrane region" description="Helical" evidence="1">
    <location>
        <begin position="63"/>
        <end position="84"/>
    </location>
</feature>
<organism evidence="2 3">
    <name type="scientific">Campylobacter upsaliensis</name>
    <dbReference type="NCBI Taxonomy" id="28080"/>
    <lineage>
        <taxon>Bacteria</taxon>
        <taxon>Pseudomonadati</taxon>
        <taxon>Campylobacterota</taxon>
        <taxon>Epsilonproteobacteria</taxon>
        <taxon>Campylobacterales</taxon>
        <taxon>Campylobacteraceae</taxon>
        <taxon>Campylobacter</taxon>
    </lineage>
</organism>
<dbReference type="PIRSF" id="PIRSF015875">
    <property type="entry name" value="UCP015875"/>
    <property type="match status" value="1"/>
</dbReference>
<feature type="transmembrane region" description="Helical" evidence="1">
    <location>
        <begin position="96"/>
        <end position="118"/>
    </location>
</feature>
<dbReference type="InterPro" id="IPR007418">
    <property type="entry name" value="DUF474"/>
</dbReference>
<keyword evidence="1" id="KW-1133">Transmembrane helix</keyword>
<dbReference type="AlphaFoldDB" id="A0A381EHK9"/>
<reference evidence="2 3" key="1">
    <citation type="submission" date="2018-06" db="EMBL/GenBank/DDBJ databases">
        <authorList>
            <consortium name="Pathogen Informatics"/>
            <person name="Doyle S."/>
        </authorList>
    </citation>
    <scope>NUCLEOTIDE SEQUENCE [LARGE SCALE GENOMIC DNA]</scope>
    <source>
        <strain evidence="2 3">NCTC12264</strain>
    </source>
</reference>
<proteinExistence type="predicted"/>
<feature type="transmembrane region" description="Helical" evidence="1">
    <location>
        <begin position="130"/>
        <end position="152"/>
    </location>
</feature>
<dbReference type="RefSeq" id="WP_115629594.1">
    <property type="nucleotide sequence ID" value="NZ_JANKIR010000053.1"/>
</dbReference>
<evidence type="ECO:0000313" key="2">
    <source>
        <dbReference type="EMBL" id="SUX26456.1"/>
    </source>
</evidence>
<dbReference type="EMBL" id="UFUZ01000001">
    <property type="protein sequence ID" value="SUX26456.1"/>
    <property type="molecule type" value="Genomic_DNA"/>
</dbReference>
<keyword evidence="1" id="KW-0472">Membrane</keyword>
<keyword evidence="1" id="KW-0812">Transmembrane</keyword>